<sequence>MLDDDFQPSAVWLAQIALWIQAAIGLVSTCVLAALWNGLARSGFPSGLIALILAAVLTISAVDLACFRRLGRRSRRARGTAVATQVVTMAATAVGVLPAQNAGSATLICGGLVVFALALTTVVALNRPAARTWLIW</sequence>
<keyword evidence="1" id="KW-0812">Transmembrane</keyword>
<protein>
    <submittedName>
        <fullName evidence="2">Uncharacterized protein</fullName>
    </submittedName>
</protein>
<keyword evidence="1" id="KW-0472">Membrane</keyword>
<feature type="transmembrane region" description="Helical" evidence="1">
    <location>
        <begin position="79"/>
        <end position="99"/>
    </location>
</feature>
<name>A0A841FFU2_9ACTN</name>
<accession>A0A841FFU2</accession>
<proteinExistence type="predicted"/>
<dbReference type="EMBL" id="JACHGT010000001">
    <property type="protein sequence ID" value="MBB6032708.1"/>
    <property type="molecule type" value="Genomic_DNA"/>
</dbReference>
<comment type="caution">
    <text evidence="2">The sequence shown here is derived from an EMBL/GenBank/DDBJ whole genome shotgun (WGS) entry which is preliminary data.</text>
</comment>
<evidence type="ECO:0000313" key="2">
    <source>
        <dbReference type="EMBL" id="MBB6032708.1"/>
    </source>
</evidence>
<feature type="transmembrane region" description="Helical" evidence="1">
    <location>
        <begin position="12"/>
        <end position="36"/>
    </location>
</feature>
<dbReference type="RefSeq" id="WP_184785584.1">
    <property type="nucleotide sequence ID" value="NZ_BONT01000034.1"/>
</dbReference>
<feature type="transmembrane region" description="Helical" evidence="1">
    <location>
        <begin position="105"/>
        <end position="125"/>
    </location>
</feature>
<evidence type="ECO:0000313" key="3">
    <source>
        <dbReference type="Proteomes" id="UP000548476"/>
    </source>
</evidence>
<feature type="transmembrane region" description="Helical" evidence="1">
    <location>
        <begin position="48"/>
        <end position="67"/>
    </location>
</feature>
<reference evidence="2 3" key="1">
    <citation type="submission" date="2020-08" db="EMBL/GenBank/DDBJ databases">
        <title>Genomic Encyclopedia of Type Strains, Phase IV (KMG-IV): sequencing the most valuable type-strain genomes for metagenomic binning, comparative biology and taxonomic classification.</title>
        <authorList>
            <person name="Goeker M."/>
        </authorList>
    </citation>
    <scope>NUCLEOTIDE SEQUENCE [LARGE SCALE GENOMIC DNA]</scope>
    <source>
        <strain evidence="2 3">YIM 65646</strain>
    </source>
</reference>
<dbReference type="AlphaFoldDB" id="A0A841FFU2"/>
<gene>
    <name evidence="2" type="ORF">HNR73_000550</name>
</gene>
<dbReference type="Proteomes" id="UP000548476">
    <property type="component" value="Unassembled WGS sequence"/>
</dbReference>
<organism evidence="2 3">
    <name type="scientific">Phytomonospora endophytica</name>
    <dbReference type="NCBI Taxonomy" id="714109"/>
    <lineage>
        <taxon>Bacteria</taxon>
        <taxon>Bacillati</taxon>
        <taxon>Actinomycetota</taxon>
        <taxon>Actinomycetes</taxon>
        <taxon>Micromonosporales</taxon>
        <taxon>Micromonosporaceae</taxon>
        <taxon>Phytomonospora</taxon>
    </lineage>
</organism>
<keyword evidence="1" id="KW-1133">Transmembrane helix</keyword>
<evidence type="ECO:0000256" key="1">
    <source>
        <dbReference type="SAM" id="Phobius"/>
    </source>
</evidence>
<keyword evidence="3" id="KW-1185">Reference proteome</keyword>